<dbReference type="PANTHER" id="PTHR33744:SF1">
    <property type="entry name" value="DNA-BINDING TRANSCRIPTIONAL ACTIVATOR ADER"/>
    <property type="match status" value="1"/>
</dbReference>
<evidence type="ECO:0000313" key="4">
    <source>
        <dbReference type="Proteomes" id="UP000184444"/>
    </source>
</evidence>
<feature type="domain" description="PucR C-terminal helix-turn-helix" evidence="2">
    <location>
        <begin position="411"/>
        <end position="469"/>
    </location>
</feature>
<dbReference type="Pfam" id="PF07905">
    <property type="entry name" value="PucR"/>
    <property type="match status" value="1"/>
</dbReference>
<protein>
    <submittedName>
        <fullName evidence="3">Purine catabolism regulatory protein</fullName>
    </submittedName>
</protein>
<evidence type="ECO:0000259" key="2">
    <source>
        <dbReference type="Pfam" id="PF13556"/>
    </source>
</evidence>
<keyword evidence="4" id="KW-1185">Reference proteome</keyword>
<proteinExistence type="predicted"/>
<dbReference type="Gene3D" id="1.10.10.2840">
    <property type="entry name" value="PucR C-terminal helix-turn-helix domain"/>
    <property type="match status" value="1"/>
</dbReference>
<dbReference type="EMBL" id="FRCK01000006">
    <property type="protein sequence ID" value="SHM27296.1"/>
    <property type="molecule type" value="Genomic_DNA"/>
</dbReference>
<dbReference type="OrthoDB" id="8450798at2"/>
<dbReference type="RefSeq" id="WP_073066430.1">
    <property type="nucleotide sequence ID" value="NZ_FRCK01000006.1"/>
</dbReference>
<organism evidence="3 4">
    <name type="scientific">Paracoccus solventivorans</name>
    <dbReference type="NCBI Taxonomy" id="53463"/>
    <lineage>
        <taxon>Bacteria</taxon>
        <taxon>Pseudomonadati</taxon>
        <taxon>Pseudomonadota</taxon>
        <taxon>Alphaproteobacteria</taxon>
        <taxon>Rhodobacterales</taxon>
        <taxon>Paracoccaceae</taxon>
        <taxon>Paracoccus</taxon>
    </lineage>
</organism>
<sequence length="477" mass="51698">MLTVAELVAMRSLGLSFLAGASGRHRLITWAHAVDLPDPWRWVSAGHLIMTVGSGIPHDPGGQGDWLRKLADTNASALVIARSDQAPEIHPQMLTAAEGCMFPVIAASFELEFVKLSREVIERVLQAQRDRFDAAQRLFQTYATALRDEPDMAARLDALGYRMGIHLQIEDAESGVPILRGKRAMPAQGSVGRFEIPGRARAALTIRRPVAEAFDDIFLIRALVGLLGVELERMMIERDHQRRDGEALLRDLIGGELELGGVQKLLHRRGLDGTLVALAVEAAGGAGWGAGDIHHAPELLDFSPLILPDDLLLMVLPDREPLLRAVVSRLGPGGRAGVSGPITVAGGIPESIRQARLAHALARETGQQLQRYDTAEPALTLGPRTVAEARAVVARYLGPLIDYDRSSTLSLLQTLDVFLRNDGSWKATAADLGIHRQTLVYRLRLIEQLTGLKPTSSSGTARFWMALQAGRGAGLLP</sequence>
<evidence type="ECO:0000313" key="3">
    <source>
        <dbReference type="EMBL" id="SHM27296.1"/>
    </source>
</evidence>
<dbReference type="InterPro" id="IPR012914">
    <property type="entry name" value="PucR_dom"/>
</dbReference>
<dbReference type="Proteomes" id="UP000184444">
    <property type="component" value="Unassembled WGS sequence"/>
</dbReference>
<dbReference type="AlphaFoldDB" id="A0A1M7HFN1"/>
<dbReference type="STRING" id="53463.SAMN05444389_10668"/>
<dbReference type="PANTHER" id="PTHR33744">
    <property type="entry name" value="CARBOHYDRATE DIACID REGULATOR"/>
    <property type="match status" value="1"/>
</dbReference>
<reference evidence="4" key="1">
    <citation type="submission" date="2016-11" db="EMBL/GenBank/DDBJ databases">
        <authorList>
            <person name="Varghese N."/>
            <person name="Submissions S."/>
        </authorList>
    </citation>
    <scope>NUCLEOTIDE SEQUENCE [LARGE SCALE GENOMIC DNA]</scope>
    <source>
        <strain evidence="4">DSM 6637</strain>
    </source>
</reference>
<dbReference type="InterPro" id="IPR025736">
    <property type="entry name" value="PucR_C-HTH_dom"/>
</dbReference>
<dbReference type="Pfam" id="PF13556">
    <property type="entry name" value="HTH_30"/>
    <property type="match status" value="1"/>
</dbReference>
<evidence type="ECO:0000259" key="1">
    <source>
        <dbReference type="Pfam" id="PF07905"/>
    </source>
</evidence>
<feature type="domain" description="Purine catabolism PurC-like" evidence="1">
    <location>
        <begin position="7"/>
        <end position="123"/>
    </location>
</feature>
<dbReference type="InterPro" id="IPR042070">
    <property type="entry name" value="PucR_C-HTH_sf"/>
</dbReference>
<dbReference type="InterPro" id="IPR051448">
    <property type="entry name" value="CdaR-like_regulators"/>
</dbReference>
<gene>
    <name evidence="3" type="ORF">SAMN05444389_10668</name>
</gene>
<name>A0A1M7HFN1_9RHOB</name>
<accession>A0A1M7HFN1</accession>